<dbReference type="InterPro" id="IPR036390">
    <property type="entry name" value="WH_DNA-bd_sf"/>
</dbReference>
<keyword evidence="1" id="KW-0805">Transcription regulation</keyword>
<reference evidence="7" key="1">
    <citation type="submission" date="2019-09" db="EMBL/GenBank/DDBJ databases">
        <title>Mumia zhuanghuii sp. nov. isolated from the intestinal contents of plateau pika (Ochotona curzoniae) in the Qinghai-Tibet plateau of China.</title>
        <authorList>
            <person name="Tian Z."/>
        </authorList>
    </citation>
    <scope>NUCLEOTIDE SEQUENCE [LARGE SCALE GENOMIC DNA]</scope>
    <source>
        <strain evidence="7">JCM 30598</strain>
    </source>
</reference>
<dbReference type="OrthoDB" id="9792527at2"/>
<dbReference type="RefSeq" id="WP_150448232.1">
    <property type="nucleotide sequence ID" value="NZ_VYSA01000001.1"/>
</dbReference>
<proteinExistence type="predicted"/>
<keyword evidence="2" id="KW-0238">DNA-binding</keyword>
<evidence type="ECO:0000313" key="7">
    <source>
        <dbReference type="Proteomes" id="UP000325827"/>
    </source>
</evidence>
<dbReference type="SUPFAM" id="SSF46785">
    <property type="entry name" value="Winged helix' DNA-binding domain"/>
    <property type="match status" value="1"/>
</dbReference>
<evidence type="ECO:0000259" key="5">
    <source>
        <dbReference type="PROSITE" id="PS51118"/>
    </source>
</evidence>
<feature type="region of interest" description="Disordered" evidence="4">
    <location>
        <begin position="1"/>
        <end position="28"/>
    </location>
</feature>
<dbReference type="InterPro" id="IPR002577">
    <property type="entry name" value="HTH_HxlR"/>
</dbReference>
<dbReference type="PANTHER" id="PTHR33204">
    <property type="entry name" value="TRANSCRIPTIONAL REGULATOR, MARR FAMILY"/>
    <property type="match status" value="1"/>
</dbReference>
<dbReference type="AlphaFoldDB" id="A0A5J5J9I4"/>
<feature type="domain" description="HTH hxlR-type" evidence="5">
    <location>
        <begin position="32"/>
        <end position="131"/>
    </location>
</feature>
<evidence type="ECO:0000256" key="4">
    <source>
        <dbReference type="SAM" id="MobiDB-lite"/>
    </source>
</evidence>
<dbReference type="InterPro" id="IPR036388">
    <property type="entry name" value="WH-like_DNA-bd_sf"/>
</dbReference>
<dbReference type="Proteomes" id="UP000325827">
    <property type="component" value="Unassembled WGS sequence"/>
</dbReference>
<protein>
    <submittedName>
        <fullName evidence="6">Helix-turn-helix transcriptional regulator</fullName>
    </submittedName>
</protein>
<evidence type="ECO:0000313" key="6">
    <source>
        <dbReference type="EMBL" id="KAA9111463.1"/>
    </source>
</evidence>
<dbReference type="PANTHER" id="PTHR33204:SF18">
    <property type="entry name" value="TRANSCRIPTIONAL REGULATORY PROTEIN"/>
    <property type="match status" value="1"/>
</dbReference>
<evidence type="ECO:0000256" key="3">
    <source>
        <dbReference type="ARBA" id="ARBA00023163"/>
    </source>
</evidence>
<keyword evidence="3" id="KW-0804">Transcription</keyword>
<dbReference type="Gene3D" id="1.10.10.10">
    <property type="entry name" value="Winged helix-like DNA-binding domain superfamily/Winged helix DNA-binding domain"/>
    <property type="match status" value="1"/>
</dbReference>
<accession>A0A5J5J9I4</accession>
<dbReference type="EMBL" id="VYSA01000001">
    <property type="protein sequence ID" value="KAA9111463.1"/>
    <property type="molecule type" value="Genomic_DNA"/>
</dbReference>
<evidence type="ECO:0000256" key="1">
    <source>
        <dbReference type="ARBA" id="ARBA00023015"/>
    </source>
</evidence>
<dbReference type="Pfam" id="PF01638">
    <property type="entry name" value="HxlR"/>
    <property type="match status" value="1"/>
</dbReference>
<sequence length="175" mass="18882">MTPRDPAGPDGDLGGVDHERAVSRHADPEPRCQIVRTLDIVGEKWSLLVIRDALRGVTRFSDFRASLGAPSDILSARLARLVDAGILEKRMYREVGQRERPSYHLTEAGRGLQLVIASMVQWNDRFDPAPAGAASVVVDPVEGAPLALAFVDLDGRVVDPDEVAIVPGPGALSTW</sequence>
<evidence type="ECO:0000256" key="2">
    <source>
        <dbReference type="ARBA" id="ARBA00023125"/>
    </source>
</evidence>
<gene>
    <name evidence="6" type="ORF">F6B43_07810</name>
</gene>
<dbReference type="GO" id="GO:0003677">
    <property type="term" value="F:DNA binding"/>
    <property type="evidence" value="ECO:0007669"/>
    <property type="project" value="UniProtKB-KW"/>
</dbReference>
<comment type="caution">
    <text evidence="6">The sequence shown here is derived from an EMBL/GenBank/DDBJ whole genome shotgun (WGS) entry which is preliminary data.</text>
</comment>
<name>A0A5J5J9I4_9MICO</name>
<dbReference type="PROSITE" id="PS51118">
    <property type="entry name" value="HTH_HXLR"/>
    <property type="match status" value="1"/>
</dbReference>
<feature type="compositionally biased region" description="Basic and acidic residues" evidence="4">
    <location>
        <begin position="15"/>
        <end position="28"/>
    </location>
</feature>
<organism evidence="6 7">
    <name type="scientific">Microbacterium rhizomatis</name>
    <dbReference type="NCBI Taxonomy" id="1631477"/>
    <lineage>
        <taxon>Bacteria</taxon>
        <taxon>Bacillati</taxon>
        <taxon>Actinomycetota</taxon>
        <taxon>Actinomycetes</taxon>
        <taxon>Micrococcales</taxon>
        <taxon>Microbacteriaceae</taxon>
        <taxon>Microbacterium</taxon>
    </lineage>
</organism>
<keyword evidence="7" id="KW-1185">Reference proteome</keyword>